<organism evidence="4 5">
    <name type="scientific">Striga asiatica</name>
    <name type="common">Asiatic witchweed</name>
    <name type="synonym">Buchnera asiatica</name>
    <dbReference type="NCBI Taxonomy" id="4170"/>
    <lineage>
        <taxon>Eukaryota</taxon>
        <taxon>Viridiplantae</taxon>
        <taxon>Streptophyta</taxon>
        <taxon>Embryophyta</taxon>
        <taxon>Tracheophyta</taxon>
        <taxon>Spermatophyta</taxon>
        <taxon>Magnoliopsida</taxon>
        <taxon>eudicotyledons</taxon>
        <taxon>Gunneridae</taxon>
        <taxon>Pentapetalae</taxon>
        <taxon>asterids</taxon>
        <taxon>lamiids</taxon>
        <taxon>Lamiales</taxon>
        <taxon>Orobanchaceae</taxon>
        <taxon>Buchnereae</taxon>
        <taxon>Striga</taxon>
    </lineage>
</organism>
<feature type="compositionally biased region" description="Basic residues" evidence="2">
    <location>
        <begin position="46"/>
        <end position="60"/>
    </location>
</feature>
<feature type="non-terminal residue" evidence="4">
    <location>
        <position position="1"/>
    </location>
</feature>
<comment type="caution">
    <text evidence="4">The sequence shown here is derived from an EMBL/GenBank/DDBJ whole genome shotgun (WGS) entry which is preliminary data.</text>
</comment>
<feature type="region of interest" description="Disordered" evidence="2">
    <location>
        <begin position="1"/>
        <end position="83"/>
    </location>
</feature>
<evidence type="ECO:0000313" key="5">
    <source>
        <dbReference type="Proteomes" id="UP000325081"/>
    </source>
</evidence>
<dbReference type="Proteomes" id="UP000325081">
    <property type="component" value="Unassembled WGS sequence"/>
</dbReference>
<evidence type="ECO:0000256" key="2">
    <source>
        <dbReference type="SAM" id="MobiDB-lite"/>
    </source>
</evidence>
<protein>
    <submittedName>
        <fullName evidence="4">Zinc knuckle family protein</fullName>
    </submittedName>
</protein>
<feature type="region of interest" description="Disordered" evidence="2">
    <location>
        <begin position="119"/>
        <end position="143"/>
    </location>
</feature>
<evidence type="ECO:0000256" key="1">
    <source>
        <dbReference type="PROSITE-ProRule" id="PRU00047"/>
    </source>
</evidence>
<gene>
    <name evidence="4" type="ORF">STAS_27158</name>
</gene>
<accession>A0A5A7QXQ6</accession>
<feature type="compositionally biased region" description="Polar residues" evidence="2">
    <location>
        <begin position="1"/>
        <end position="13"/>
    </location>
</feature>
<keyword evidence="1" id="KW-0862">Zinc</keyword>
<dbReference type="InterPro" id="IPR001878">
    <property type="entry name" value="Znf_CCHC"/>
</dbReference>
<dbReference type="SUPFAM" id="SSF57756">
    <property type="entry name" value="Retrovirus zinc finger-like domains"/>
    <property type="match status" value="1"/>
</dbReference>
<keyword evidence="1" id="KW-0479">Metal-binding</keyword>
<proteinExistence type="predicted"/>
<reference evidence="5" key="1">
    <citation type="journal article" date="2019" name="Curr. Biol.">
        <title>Genome Sequence of Striga asiatica Provides Insight into the Evolution of Plant Parasitism.</title>
        <authorList>
            <person name="Yoshida S."/>
            <person name="Kim S."/>
            <person name="Wafula E.K."/>
            <person name="Tanskanen J."/>
            <person name="Kim Y.M."/>
            <person name="Honaas L."/>
            <person name="Yang Z."/>
            <person name="Spallek T."/>
            <person name="Conn C.E."/>
            <person name="Ichihashi Y."/>
            <person name="Cheong K."/>
            <person name="Cui S."/>
            <person name="Der J.P."/>
            <person name="Gundlach H."/>
            <person name="Jiao Y."/>
            <person name="Hori C."/>
            <person name="Ishida J.K."/>
            <person name="Kasahara H."/>
            <person name="Kiba T."/>
            <person name="Kim M.S."/>
            <person name="Koo N."/>
            <person name="Laohavisit A."/>
            <person name="Lee Y.H."/>
            <person name="Lumba S."/>
            <person name="McCourt P."/>
            <person name="Mortimer J.C."/>
            <person name="Mutuku J.M."/>
            <person name="Nomura T."/>
            <person name="Sasaki-Sekimoto Y."/>
            <person name="Seto Y."/>
            <person name="Wang Y."/>
            <person name="Wakatake T."/>
            <person name="Sakakibara H."/>
            <person name="Demura T."/>
            <person name="Yamaguchi S."/>
            <person name="Yoneyama K."/>
            <person name="Manabe R.I."/>
            <person name="Nelson D.C."/>
            <person name="Schulman A.H."/>
            <person name="Timko M.P."/>
            <person name="dePamphilis C.W."/>
            <person name="Choi D."/>
            <person name="Shirasu K."/>
        </authorList>
    </citation>
    <scope>NUCLEOTIDE SEQUENCE [LARGE SCALE GENOMIC DNA]</scope>
    <source>
        <strain evidence="5">cv. UVA1</strain>
    </source>
</reference>
<dbReference type="GO" id="GO:0003676">
    <property type="term" value="F:nucleic acid binding"/>
    <property type="evidence" value="ECO:0007669"/>
    <property type="project" value="InterPro"/>
</dbReference>
<feature type="domain" description="CCHC-type" evidence="3">
    <location>
        <begin position="66"/>
        <end position="82"/>
    </location>
</feature>
<evidence type="ECO:0000259" key="3">
    <source>
        <dbReference type="PROSITE" id="PS50158"/>
    </source>
</evidence>
<evidence type="ECO:0000313" key="4">
    <source>
        <dbReference type="EMBL" id="GER49889.1"/>
    </source>
</evidence>
<feature type="non-terminal residue" evidence="4">
    <location>
        <position position="143"/>
    </location>
</feature>
<sequence>GSILGTNGPSLWRQTLFVPPLPPNFGRGASRPSKARRRDQEEPTKKEKKRRGKQPMKMKRQQPTVRCKKCGMAGHNARSCEKRKEKEMNILSQNQSQVTQEVDNSPLKRAFDTILESKRAKAAAHRGKRKRAKKATVGTEQSS</sequence>
<keyword evidence="5" id="KW-1185">Reference proteome</keyword>
<keyword evidence="1" id="KW-0863">Zinc-finger</keyword>
<dbReference type="InterPro" id="IPR036875">
    <property type="entry name" value="Znf_CCHC_sf"/>
</dbReference>
<dbReference type="OrthoDB" id="1939383at2759"/>
<name>A0A5A7QXQ6_STRAF</name>
<feature type="compositionally biased region" description="Basic residues" evidence="2">
    <location>
        <begin position="120"/>
        <end position="134"/>
    </location>
</feature>
<dbReference type="GO" id="GO:0008270">
    <property type="term" value="F:zinc ion binding"/>
    <property type="evidence" value="ECO:0007669"/>
    <property type="project" value="UniProtKB-KW"/>
</dbReference>
<dbReference type="Gene3D" id="4.10.60.10">
    <property type="entry name" value="Zinc finger, CCHC-type"/>
    <property type="match status" value="1"/>
</dbReference>
<dbReference type="PROSITE" id="PS50158">
    <property type="entry name" value="ZF_CCHC"/>
    <property type="match status" value="1"/>
</dbReference>
<dbReference type="EMBL" id="BKCP01008848">
    <property type="protein sequence ID" value="GER49889.1"/>
    <property type="molecule type" value="Genomic_DNA"/>
</dbReference>
<dbReference type="AlphaFoldDB" id="A0A5A7QXQ6"/>